<evidence type="ECO:0000313" key="1">
    <source>
        <dbReference type="EMBL" id="CAG8759390.1"/>
    </source>
</evidence>
<keyword evidence="2" id="KW-1185">Reference proteome</keyword>
<evidence type="ECO:0000313" key="2">
    <source>
        <dbReference type="Proteomes" id="UP000789570"/>
    </source>
</evidence>
<dbReference type="OrthoDB" id="2409758at2759"/>
<dbReference type="EMBL" id="CAJVPQ010021853">
    <property type="protein sequence ID" value="CAG8759390.1"/>
    <property type="molecule type" value="Genomic_DNA"/>
</dbReference>
<reference evidence="1" key="1">
    <citation type="submission" date="2021-06" db="EMBL/GenBank/DDBJ databases">
        <authorList>
            <person name="Kallberg Y."/>
            <person name="Tangrot J."/>
            <person name="Rosling A."/>
        </authorList>
    </citation>
    <scope>NUCLEOTIDE SEQUENCE</scope>
    <source>
        <strain evidence="1">UK204</strain>
    </source>
</reference>
<proteinExistence type="predicted"/>
<sequence length="70" mass="8177">YITEEGAKNRINSNIRKPGKHYKIWGKRLVQKWKKLDLGVHDIPVSLDDCLTLYYDLEQYDSEAVCPPTL</sequence>
<organism evidence="1 2">
    <name type="scientific">Funneliformis caledonium</name>
    <dbReference type="NCBI Taxonomy" id="1117310"/>
    <lineage>
        <taxon>Eukaryota</taxon>
        <taxon>Fungi</taxon>
        <taxon>Fungi incertae sedis</taxon>
        <taxon>Mucoromycota</taxon>
        <taxon>Glomeromycotina</taxon>
        <taxon>Glomeromycetes</taxon>
        <taxon>Glomerales</taxon>
        <taxon>Glomeraceae</taxon>
        <taxon>Funneliformis</taxon>
    </lineage>
</organism>
<comment type="caution">
    <text evidence="1">The sequence shown here is derived from an EMBL/GenBank/DDBJ whole genome shotgun (WGS) entry which is preliminary data.</text>
</comment>
<accession>A0A9N9NTP6</accession>
<gene>
    <name evidence="1" type="ORF">FCALED_LOCUS16829</name>
</gene>
<dbReference type="AlphaFoldDB" id="A0A9N9NTP6"/>
<feature type="non-terminal residue" evidence="1">
    <location>
        <position position="70"/>
    </location>
</feature>
<dbReference type="Proteomes" id="UP000789570">
    <property type="component" value="Unassembled WGS sequence"/>
</dbReference>
<name>A0A9N9NTP6_9GLOM</name>
<feature type="non-terminal residue" evidence="1">
    <location>
        <position position="1"/>
    </location>
</feature>
<protein>
    <submittedName>
        <fullName evidence="1">5811_t:CDS:1</fullName>
    </submittedName>
</protein>